<dbReference type="Proteomes" id="UP001321018">
    <property type="component" value="Unassembled WGS sequence"/>
</dbReference>
<keyword evidence="4" id="KW-1185">Reference proteome</keyword>
<evidence type="ECO:0000313" key="5">
    <source>
        <dbReference type="Proteomes" id="UP001321018"/>
    </source>
</evidence>
<keyword evidence="1" id="KW-0812">Transmembrane</keyword>
<gene>
    <name evidence="3" type="ORF">OB955_20590</name>
    <name evidence="2" type="ORF">OB960_11160</name>
</gene>
<sequence>MNPLETASETVQRAMVAGVILYFAVFIYASMTGDPTARISADILFGIIALGVGTLLIIESPRELSPIVAAGSCLAAGGVAQLGWVLTRDPLLDLVAALAVFVGVALYVYVVWIAD</sequence>
<feature type="transmembrane region" description="Helical" evidence="1">
    <location>
        <begin position="41"/>
        <end position="58"/>
    </location>
</feature>
<accession>A0AAP2YYN5</accession>
<dbReference type="RefSeq" id="WP_338003779.1">
    <property type="nucleotide sequence ID" value="NZ_JAOPKA010000005.1"/>
</dbReference>
<evidence type="ECO:0000313" key="2">
    <source>
        <dbReference type="EMBL" id="MCU4741956.1"/>
    </source>
</evidence>
<keyword evidence="1" id="KW-0472">Membrane</keyword>
<dbReference type="AlphaFoldDB" id="A0AAP2YYN5"/>
<keyword evidence="1" id="KW-1133">Transmembrane helix</keyword>
<dbReference type="EMBL" id="JAOPKB010000016">
    <property type="protein sequence ID" value="MCU4975101.1"/>
    <property type="molecule type" value="Genomic_DNA"/>
</dbReference>
<feature type="transmembrane region" description="Helical" evidence="1">
    <location>
        <begin position="12"/>
        <end position="29"/>
    </location>
</feature>
<evidence type="ECO:0000313" key="3">
    <source>
        <dbReference type="EMBL" id="MCU4975101.1"/>
    </source>
</evidence>
<reference evidence="2 4" key="1">
    <citation type="submission" date="2022-09" db="EMBL/GenBank/DDBJ databases">
        <title>Enrichment on poylsaccharides allowed isolation of novel metabolic and taxonomic groups of Haloarchaea.</title>
        <authorList>
            <person name="Sorokin D.Y."/>
            <person name="Elcheninov A.G."/>
            <person name="Khizhniak T.V."/>
            <person name="Kolganova T.V."/>
            <person name="Kublanov I.V."/>
        </authorList>
    </citation>
    <scope>NUCLEOTIDE SEQUENCE</scope>
    <source>
        <strain evidence="3 4">AArc-m2/3/4</strain>
        <strain evidence="2">AArc-xg1-1</strain>
    </source>
</reference>
<protein>
    <submittedName>
        <fullName evidence="2">Ycf66 family protein</fullName>
    </submittedName>
</protein>
<dbReference type="EMBL" id="JAOPKA010000005">
    <property type="protein sequence ID" value="MCU4741956.1"/>
    <property type="molecule type" value="Genomic_DNA"/>
</dbReference>
<evidence type="ECO:0000313" key="4">
    <source>
        <dbReference type="Proteomes" id="UP001320972"/>
    </source>
</evidence>
<organism evidence="2 5">
    <name type="scientific">Natronoglomus mannanivorans</name>
    <dbReference type="NCBI Taxonomy" id="2979990"/>
    <lineage>
        <taxon>Archaea</taxon>
        <taxon>Methanobacteriati</taxon>
        <taxon>Methanobacteriota</taxon>
        <taxon>Stenosarchaea group</taxon>
        <taxon>Halobacteria</taxon>
        <taxon>Halobacteriales</taxon>
        <taxon>Natrialbaceae</taxon>
        <taxon>Natronoglomus</taxon>
    </lineage>
</organism>
<proteinExistence type="predicted"/>
<feature type="transmembrane region" description="Helical" evidence="1">
    <location>
        <begin position="64"/>
        <end position="87"/>
    </location>
</feature>
<comment type="caution">
    <text evidence="2">The sequence shown here is derived from an EMBL/GenBank/DDBJ whole genome shotgun (WGS) entry which is preliminary data.</text>
</comment>
<feature type="transmembrane region" description="Helical" evidence="1">
    <location>
        <begin position="94"/>
        <end position="114"/>
    </location>
</feature>
<dbReference type="InterPro" id="IPR010004">
    <property type="entry name" value="Uncharacterised_Ycf66"/>
</dbReference>
<name>A0AAP2YYN5_9EURY</name>
<dbReference type="Proteomes" id="UP001320972">
    <property type="component" value="Unassembled WGS sequence"/>
</dbReference>
<dbReference type="Pfam" id="PF07444">
    <property type="entry name" value="Ycf66_N"/>
    <property type="match status" value="1"/>
</dbReference>
<evidence type="ECO:0000256" key="1">
    <source>
        <dbReference type="SAM" id="Phobius"/>
    </source>
</evidence>